<accession>A0A562QRB7</accession>
<evidence type="ECO:0000313" key="1">
    <source>
        <dbReference type="EMBL" id="TWI59247.1"/>
    </source>
</evidence>
<gene>
    <name evidence="1" type="ORF">IQ10_00962</name>
</gene>
<dbReference type="Proteomes" id="UP000315711">
    <property type="component" value="Unassembled WGS sequence"/>
</dbReference>
<dbReference type="RefSeq" id="WP_144449318.1">
    <property type="nucleotide sequence ID" value="NZ_VLKZ01000002.1"/>
</dbReference>
<name>A0A562QRB7_9BACI</name>
<protein>
    <submittedName>
        <fullName evidence="1">Uncharacterized protein</fullName>
    </submittedName>
</protein>
<comment type="caution">
    <text evidence="1">The sequence shown here is derived from an EMBL/GenBank/DDBJ whole genome shotgun (WGS) entry which is preliminary data.</text>
</comment>
<organism evidence="1 2">
    <name type="scientific">Halalkalibacter nanhaiisediminis</name>
    <dbReference type="NCBI Taxonomy" id="688079"/>
    <lineage>
        <taxon>Bacteria</taxon>
        <taxon>Bacillati</taxon>
        <taxon>Bacillota</taxon>
        <taxon>Bacilli</taxon>
        <taxon>Bacillales</taxon>
        <taxon>Bacillaceae</taxon>
        <taxon>Halalkalibacter</taxon>
    </lineage>
</organism>
<keyword evidence="2" id="KW-1185">Reference proteome</keyword>
<sequence>MSTKRKKKKATPKISASEKYKYTMKMVTSNTCFVCKTPCTRGLAYLDKMQKPGAVGHGVPCILTKGRAFK</sequence>
<dbReference type="EMBL" id="VLKZ01000002">
    <property type="protein sequence ID" value="TWI59247.1"/>
    <property type="molecule type" value="Genomic_DNA"/>
</dbReference>
<dbReference type="AlphaFoldDB" id="A0A562QRB7"/>
<evidence type="ECO:0000313" key="2">
    <source>
        <dbReference type="Proteomes" id="UP000315711"/>
    </source>
</evidence>
<dbReference type="OrthoDB" id="2382331at2"/>
<reference evidence="1 2" key="1">
    <citation type="journal article" date="2015" name="Stand. Genomic Sci.">
        <title>Genomic Encyclopedia of Bacterial and Archaeal Type Strains, Phase III: the genomes of soil and plant-associated and newly described type strains.</title>
        <authorList>
            <person name="Whitman W.B."/>
            <person name="Woyke T."/>
            <person name="Klenk H.P."/>
            <person name="Zhou Y."/>
            <person name="Lilburn T.G."/>
            <person name="Beck B.J."/>
            <person name="De Vos P."/>
            <person name="Vandamme P."/>
            <person name="Eisen J.A."/>
            <person name="Garrity G."/>
            <person name="Hugenholtz P."/>
            <person name="Kyrpides N.C."/>
        </authorList>
    </citation>
    <scope>NUCLEOTIDE SEQUENCE [LARGE SCALE GENOMIC DNA]</scope>
    <source>
        <strain evidence="1 2">CGMCC 1.10116</strain>
    </source>
</reference>
<proteinExistence type="predicted"/>